<feature type="chain" id="PRO_5002250176" description="Pectin acetylesterase" evidence="1">
    <location>
        <begin position="27"/>
        <end position="113"/>
    </location>
</feature>
<keyword evidence="1" id="KW-0732">Signal</keyword>
<proteinExistence type="predicted"/>
<keyword evidence="3" id="KW-1185">Reference proteome</keyword>
<dbReference type="OMA" id="PWCQFGT"/>
<evidence type="ECO:0000313" key="2">
    <source>
        <dbReference type="EMBL" id="KJB13080.1"/>
    </source>
</evidence>
<dbReference type="Gramene" id="KJB13080">
    <property type="protein sequence ID" value="KJB13080"/>
    <property type="gene ID" value="B456_002G055800"/>
</dbReference>
<dbReference type="AlphaFoldDB" id="A0A0D2R164"/>
<dbReference type="EMBL" id="CM001741">
    <property type="protein sequence ID" value="KJB13080.1"/>
    <property type="molecule type" value="Genomic_DNA"/>
</dbReference>
<name>A0A0D2R164_GOSRA</name>
<evidence type="ECO:0000256" key="1">
    <source>
        <dbReference type="SAM" id="SignalP"/>
    </source>
</evidence>
<reference evidence="2 3" key="1">
    <citation type="journal article" date="2012" name="Nature">
        <title>Repeated polyploidization of Gossypium genomes and the evolution of spinnable cotton fibres.</title>
        <authorList>
            <person name="Paterson A.H."/>
            <person name="Wendel J.F."/>
            <person name="Gundlach H."/>
            <person name="Guo H."/>
            <person name="Jenkins J."/>
            <person name="Jin D."/>
            <person name="Llewellyn D."/>
            <person name="Showmaker K.C."/>
            <person name="Shu S."/>
            <person name="Udall J."/>
            <person name="Yoo M.J."/>
            <person name="Byers R."/>
            <person name="Chen W."/>
            <person name="Doron-Faigenboim A."/>
            <person name="Duke M.V."/>
            <person name="Gong L."/>
            <person name="Grimwood J."/>
            <person name="Grover C."/>
            <person name="Grupp K."/>
            <person name="Hu G."/>
            <person name="Lee T.H."/>
            <person name="Li J."/>
            <person name="Lin L."/>
            <person name="Liu T."/>
            <person name="Marler B.S."/>
            <person name="Page J.T."/>
            <person name="Roberts A.W."/>
            <person name="Romanel E."/>
            <person name="Sanders W.S."/>
            <person name="Szadkowski E."/>
            <person name="Tan X."/>
            <person name="Tang H."/>
            <person name="Xu C."/>
            <person name="Wang J."/>
            <person name="Wang Z."/>
            <person name="Zhang D."/>
            <person name="Zhang L."/>
            <person name="Ashrafi H."/>
            <person name="Bedon F."/>
            <person name="Bowers J.E."/>
            <person name="Brubaker C.L."/>
            <person name="Chee P.W."/>
            <person name="Das S."/>
            <person name="Gingle A.R."/>
            <person name="Haigler C.H."/>
            <person name="Harker D."/>
            <person name="Hoffmann L.V."/>
            <person name="Hovav R."/>
            <person name="Jones D.C."/>
            <person name="Lemke C."/>
            <person name="Mansoor S."/>
            <person name="ur Rahman M."/>
            <person name="Rainville L.N."/>
            <person name="Rambani A."/>
            <person name="Reddy U.K."/>
            <person name="Rong J.K."/>
            <person name="Saranga Y."/>
            <person name="Scheffler B.E."/>
            <person name="Scheffler J.A."/>
            <person name="Stelly D.M."/>
            <person name="Triplett B.A."/>
            <person name="Van Deynze A."/>
            <person name="Vaslin M.F."/>
            <person name="Waghmare V.N."/>
            <person name="Walford S.A."/>
            <person name="Wright R.J."/>
            <person name="Zaki E.A."/>
            <person name="Zhang T."/>
            <person name="Dennis E.S."/>
            <person name="Mayer K.F."/>
            <person name="Peterson D.G."/>
            <person name="Rokhsar D.S."/>
            <person name="Wang X."/>
            <person name="Schmutz J."/>
        </authorList>
    </citation>
    <scope>NUCLEOTIDE SEQUENCE [LARGE SCALE GENOMIC DNA]</scope>
</reference>
<sequence length="113" mass="12905">MIMRKFRKGLITTLVCFLFMEMGVYGARSFQANLSMDSSYGSLNWCFRASKGFGLVEKPWCQFGTTTSPIELLSFGLVEKPWYQFGTITSPIKLLRLYFKCMNIISVDLLACI</sequence>
<feature type="signal peptide" evidence="1">
    <location>
        <begin position="1"/>
        <end position="26"/>
    </location>
</feature>
<protein>
    <recommendedName>
        <fullName evidence="4">Pectin acetylesterase</fullName>
    </recommendedName>
</protein>
<gene>
    <name evidence="2" type="ORF">B456_002G055800</name>
</gene>
<accession>A0A0D2R164</accession>
<organism evidence="2 3">
    <name type="scientific">Gossypium raimondii</name>
    <name type="common">Peruvian cotton</name>
    <name type="synonym">Gossypium klotzschianum subsp. raimondii</name>
    <dbReference type="NCBI Taxonomy" id="29730"/>
    <lineage>
        <taxon>Eukaryota</taxon>
        <taxon>Viridiplantae</taxon>
        <taxon>Streptophyta</taxon>
        <taxon>Embryophyta</taxon>
        <taxon>Tracheophyta</taxon>
        <taxon>Spermatophyta</taxon>
        <taxon>Magnoliopsida</taxon>
        <taxon>eudicotyledons</taxon>
        <taxon>Gunneridae</taxon>
        <taxon>Pentapetalae</taxon>
        <taxon>rosids</taxon>
        <taxon>malvids</taxon>
        <taxon>Malvales</taxon>
        <taxon>Malvaceae</taxon>
        <taxon>Malvoideae</taxon>
        <taxon>Gossypium</taxon>
    </lineage>
</organism>
<evidence type="ECO:0000313" key="3">
    <source>
        <dbReference type="Proteomes" id="UP000032304"/>
    </source>
</evidence>
<dbReference type="Proteomes" id="UP000032304">
    <property type="component" value="Chromosome 2"/>
</dbReference>
<evidence type="ECO:0008006" key="4">
    <source>
        <dbReference type="Google" id="ProtNLM"/>
    </source>
</evidence>